<feature type="domain" description="GGDEF" evidence="5">
    <location>
        <begin position="134"/>
        <end position="266"/>
    </location>
</feature>
<dbReference type="InterPro" id="IPR043128">
    <property type="entry name" value="Rev_trsase/Diguanyl_cyclase"/>
</dbReference>
<evidence type="ECO:0000256" key="2">
    <source>
        <dbReference type="ARBA" id="ARBA00012528"/>
    </source>
</evidence>
<dbReference type="GO" id="GO:0005886">
    <property type="term" value="C:plasma membrane"/>
    <property type="evidence" value="ECO:0007669"/>
    <property type="project" value="TreeGrafter"/>
</dbReference>
<comment type="caution">
    <text evidence="6">The sequence shown here is derived from an EMBL/GenBank/DDBJ whole genome shotgun (WGS) entry which is preliminary data.</text>
</comment>
<dbReference type="GO" id="GO:0043709">
    <property type="term" value="P:cell adhesion involved in single-species biofilm formation"/>
    <property type="evidence" value="ECO:0007669"/>
    <property type="project" value="TreeGrafter"/>
</dbReference>
<dbReference type="CDD" id="cd01949">
    <property type="entry name" value="GGDEF"/>
    <property type="match status" value="1"/>
</dbReference>
<dbReference type="PROSITE" id="PS50887">
    <property type="entry name" value="GGDEF"/>
    <property type="match status" value="1"/>
</dbReference>
<reference evidence="6 7" key="1">
    <citation type="submission" date="2019-03" db="EMBL/GenBank/DDBJ databases">
        <title>Genomic Encyclopedia of Type Strains, Phase IV (KMG-IV): sequencing the most valuable type-strain genomes for metagenomic binning, comparative biology and taxonomic classification.</title>
        <authorList>
            <person name="Goeker M."/>
        </authorList>
    </citation>
    <scope>NUCLEOTIDE SEQUENCE [LARGE SCALE GENOMIC DNA]</scope>
    <source>
        <strain evidence="6 7">DSM 203</strain>
    </source>
</reference>
<dbReference type="NCBIfam" id="TIGR00254">
    <property type="entry name" value="GGDEF"/>
    <property type="match status" value="1"/>
</dbReference>
<dbReference type="EMBL" id="SMDC01000016">
    <property type="protein sequence ID" value="TCW33189.1"/>
    <property type="molecule type" value="Genomic_DNA"/>
</dbReference>
<comment type="cofactor">
    <cofactor evidence="1">
        <name>Mg(2+)</name>
        <dbReference type="ChEBI" id="CHEBI:18420"/>
    </cofactor>
</comment>
<dbReference type="FunFam" id="3.30.70.270:FF:000001">
    <property type="entry name" value="Diguanylate cyclase domain protein"/>
    <property type="match status" value="1"/>
</dbReference>
<evidence type="ECO:0000313" key="6">
    <source>
        <dbReference type="EMBL" id="TCW33189.1"/>
    </source>
</evidence>
<dbReference type="PANTHER" id="PTHR45138">
    <property type="entry name" value="REGULATORY COMPONENTS OF SENSORY TRANSDUCTION SYSTEM"/>
    <property type="match status" value="1"/>
</dbReference>
<dbReference type="Proteomes" id="UP000295247">
    <property type="component" value="Unassembled WGS sequence"/>
</dbReference>
<dbReference type="SMART" id="SM00267">
    <property type="entry name" value="GGDEF"/>
    <property type="match status" value="1"/>
</dbReference>
<accession>A0A4R4A4R3</accession>
<dbReference type="Pfam" id="PF00990">
    <property type="entry name" value="GGDEF"/>
    <property type="match status" value="1"/>
</dbReference>
<dbReference type="Gene3D" id="3.30.70.270">
    <property type="match status" value="1"/>
</dbReference>
<dbReference type="InterPro" id="IPR029787">
    <property type="entry name" value="Nucleotide_cyclase"/>
</dbReference>
<dbReference type="RefSeq" id="WP_123141403.1">
    <property type="nucleotide sequence ID" value="NZ_NRRH01000021.1"/>
</dbReference>
<protein>
    <recommendedName>
        <fullName evidence="2">diguanylate cyclase</fullName>
        <ecNumber evidence="2">2.7.7.65</ecNumber>
    </recommendedName>
</protein>
<feature type="coiled-coil region" evidence="4">
    <location>
        <begin position="13"/>
        <end position="40"/>
    </location>
</feature>
<dbReference type="InterPro" id="IPR000160">
    <property type="entry name" value="GGDEF_dom"/>
</dbReference>
<dbReference type="SUPFAM" id="SSF55073">
    <property type="entry name" value="Nucleotide cyclase"/>
    <property type="match status" value="1"/>
</dbReference>
<dbReference type="GO" id="GO:1902201">
    <property type="term" value="P:negative regulation of bacterial-type flagellum-dependent cell motility"/>
    <property type="evidence" value="ECO:0007669"/>
    <property type="project" value="TreeGrafter"/>
</dbReference>
<evidence type="ECO:0000256" key="4">
    <source>
        <dbReference type="SAM" id="Coils"/>
    </source>
</evidence>
<comment type="catalytic activity">
    <reaction evidence="3">
        <text>2 GTP = 3',3'-c-di-GMP + 2 diphosphate</text>
        <dbReference type="Rhea" id="RHEA:24898"/>
        <dbReference type="ChEBI" id="CHEBI:33019"/>
        <dbReference type="ChEBI" id="CHEBI:37565"/>
        <dbReference type="ChEBI" id="CHEBI:58805"/>
        <dbReference type="EC" id="2.7.7.65"/>
    </reaction>
</comment>
<evidence type="ECO:0000259" key="5">
    <source>
        <dbReference type="PROSITE" id="PS50887"/>
    </source>
</evidence>
<evidence type="ECO:0000256" key="3">
    <source>
        <dbReference type="ARBA" id="ARBA00034247"/>
    </source>
</evidence>
<organism evidence="6 7">
    <name type="scientific">Marichromatium gracile</name>
    <name type="common">Chromatium gracile</name>
    <dbReference type="NCBI Taxonomy" id="1048"/>
    <lineage>
        <taxon>Bacteria</taxon>
        <taxon>Pseudomonadati</taxon>
        <taxon>Pseudomonadota</taxon>
        <taxon>Gammaproteobacteria</taxon>
        <taxon>Chromatiales</taxon>
        <taxon>Chromatiaceae</taxon>
        <taxon>Marichromatium</taxon>
    </lineage>
</organism>
<gene>
    <name evidence="6" type="ORF">EDC29_11627</name>
</gene>
<dbReference type="AlphaFoldDB" id="A0A4R4A4R3"/>
<evidence type="ECO:0000256" key="1">
    <source>
        <dbReference type="ARBA" id="ARBA00001946"/>
    </source>
</evidence>
<sequence>MSADEPEEEFSLYAHEQAVIRQAEAMLERLDEVADGVRQLARAYQDGYHESRRLVRISDRMQLDLHDANRTLSLQARELNTLNATLVKEIERREQLEQELRRIASVDELTGLHTRRHLLELGEHELKRMARHRRGLSVLLLDLDHFKRVNDAHGHVAGDRVLEHFGTLFRSALREDDVPGRFGGEEFMAVLPEIRLEAAAEVAERLRVRVAEAETQWKGARLRVTVSIGVAEVAIDESLERAIARADRALYAAKRNGRNRVELAEAELPGATEQGVPDA</sequence>
<name>A0A4R4A4R3_MARGR</name>
<keyword evidence="4" id="KW-0175">Coiled coil</keyword>
<dbReference type="GO" id="GO:0052621">
    <property type="term" value="F:diguanylate cyclase activity"/>
    <property type="evidence" value="ECO:0007669"/>
    <property type="project" value="UniProtKB-EC"/>
</dbReference>
<feature type="coiled-coil region" evidence="4">
    <location>
        <begin position="79"/>
        <end position="106"/>
    </location>
</feature>
<dbReference type="InterPro" id="IPR050469">
    <property type="entry name" value="Diguanylate_Cyclase"/>
</dbReference>
<proteinExistence type="predicted"/>
<evidence type="ECO:0000313" key="7">
    <source>
        <dbReference type="Proteomes" id="UP000295247"/>
    </source>
</evidence>
<dbReference type="EC" id="2.7.7.65" evidence="2"/>
<dbReference type="PANTHER" id="PTHR45138:SF9">
    <property type="entry name" value="DIGUANYLATE CYCLASE DGCM-RELATED"/>
    <property type="match status" value="1"/>
</dbReference>